<dbReference type="InterPro" id="IPR015806">
    <property type="entry name" value="Pyrv_Knase_insert_dom_sf"/>
</dbReference>
<reference evidence="3" key="1">
    <citation type="journal article" date="2021" name="Mol. Ecol. Resour.">
        <title>Phylogenomic analyses of the genus Drosophila reveals genomic signals of climate adaptation.</title>
        <authorList>
            <person name="Li F."/>
            <person name="Rane R.V."/>
            <person name="Luria V."/>
            <person name="Xiong Z."/>
            <person name="Chen J."/>
            <person name="Li Z."/>
            <person name="Catullo R.A."/>
            <person name="Griffin P.C."/>
            <person name="Schiffer M."/>
            <person name="Pearce S."/>
            <person name="Lee S.F."/>
            <person name="McElroy K."/>
            <person name="Stocker A."/>
            <person name="Shirriffs J."/>
            <person name="Cockerell F."/>
            <person name="Coppin C."/>
            <person name="Sgro C.M."/>
            <person name="Karger A."/>
            <person name="Cain J.W."/>
            <person name="Weber J.A."/>
            <person name="Santpere G."/>
            <person name="Kirschner M.W."/>
            <person name="Hoffmann A.A."/>
            <person name="Oakeshott J.G."/>
            <person name="Zhang G."/>
        </authorList>
    </citation>
    <scope>NUCLEOTIDE SEQUENCE</scope>
    <source>
        <strain evidence="3">BGI-SZ-2011g</strain>
    </source>
</reference>
<gene>
    <name evidence="3" type="ORF">KR093_007081</name>
</gene>
<proteinExistence type="predicted"/>
<dbReference type="GO" id="GO:0000287">
    <property type="term" value="F:magnesium ion binding"/>
    <property type="evidence" value="ECO:0007669"/>
    <property type="project" value="InterPro"/>
</dbReference>
<dbReference type="Gene3D" id="2.40.33.10">
    <property type="entry name" value="PK beta-barrel domain-like"/>
    <property type="match status" value="1"/>
</dbReference>
<dbReference type="AlphaFoldDB" id="A0AAD4PLM6"/>
<protein>
    <recommendedName>
        <fullName evidence="2">Pyruvate kinase C-terminal domain-containing protein</fullName>
    </recommendedName>
</protein>
<comment type="caution">
    <text evidence="3">The sequence shown here is derived from an EMBL/GenBank/DDBJ whole genome shotgun (WGS) entry which is preliminary data.</text>
</comment>
<feature type="domain" description="Pyruvate kinase C-terminal" evidence="2">
    <location>
        <begin position="499"/>
        <end position="605"/>
    </location>
</feature>
<accession>A0AAD4PLM6</accession>
<dbReference type="InterPro" id="IPR011037">
    <property type="entry name" value="Pyrv_Knase-like_insert_dom_sf"/>
</dbReference>
<evidence type="ECO:0000313" key="4">
    <source>
        <dbReference type="Proteomes" id="UP001200034"/>
    </source>
</evidence>
<name>A0AAD4PLM6_9MUSC</name>
<dbReference type="Proteomes" id="UP001200034">
    <property type="component" value="Unassembled WGS sequence"/>
</dbReference>
<dbReference type="EMBL" id="JAJJHW010002585">
    <property type="protein sequence ID" value="KAH8371363.1"/>
    <property type="molecule type" value="Genomic_DNA"/>
</dbReference>
<dbReference type="Pfam" id="PF02887">
    <property type="entry name" value="PK_C"/>
    <property type="match status" value="1"/>
</dbReference>
<dbReference type="InterPro" id="IPR001697">
    <property type="entry name" value="Pyr_Knase"/>
</dbReference>
<dbReference type="SUPFAM" id="SSF50800">
    <property type="entry name" value="PK beta-barrel domain-like"/>
    <property type="match status" value="1"/>
</dbReference>
<sequence length="646" mass="74078">MDDIESEALPSLASDDAVPPSRNMECVVKSICRRLKVTAYDVERVLRAKELLSWLQGRKAFINLLGLEEDESLHGKPEDLARLTSLHSLNIMSRYSPAVSGSEEHCFEDISEDMCQLPFEEERWGNHFTGFQILDGPSGMTDNENRKCIELTTVRCQQDFHTYLISGIRCFMLDLFIGPLRENQDLIVQLREAEIAVSKEYGFPVVSTIFAKLSPRHQYTGYLTPRLNNGFLLEKGNKVVLSTDRNYSRVCTAYLIYVNARFLLYDLQQFDIILLGEDIQLMVQSVRQDHVFCTVYRGGMLLSFMPVLFPARCNRFRISYEEIEDLTFAREVGINVVVSYISGSQAYFDNLEKVMASLQCDGLRLFARVVLNEMTGCEGELDWVAKRYDGFLVELATPKVTPDILRMCPNAECFMQQAFTAKKPILLDAWTINEQHLRVDPAHYFHIFYYPDKFVFKSHNTGQSFYFNFLQTAIFDEISVAALCKMPYCDVSHTGADGLARAIVAASMEVQANVIIVCGVTTRMVQKISHYRPLAQILFVSHMRSAEDYVSILHHVTMLSFRTKSFKDHRQNVFRKSVFGLAYLASRKIIKHGEPVILVYNFEEGTTFPEKYLIYKFHKLHFVEQLSTSLFPTGQQLMAKKVHDSH</sequence>
<feature type="region of interest" description="Disordered" evidence="1">
    <location>
        <begin position="1"/>
        <end position="20"/>
    </location>
</feature>
<dbReference type="GO" id="GO:0004743">
    <property type="term" value="F:pyruvate kinase activity"/>
    <property type="evidence" value="ECO:0007669"/>
    <property type="project" value="InterPro"/>
</dbReference>
<dbReference type="InterPro" id="IPR036918">
    <property type="entry name" value="Pyrv_Knase_C_sf"/>
</dbReference>
<evidence type="ECO:0000313" key="3">
    <source>
        <dbReference type="EMBL" id="KAH8371363.1"/>
    </source>
</evidence>
<dbReference type="GO" id="GO:0030955">
    <property type="term" value="F:potassium ion binding"/>
    <property type="evidence" value="ECO:0007669"/>
    <property type="project" value="InterPro"/>
</dbReference>
<keyword evidence="4" id="KW-1185">Reference proteome</keyword>
<dbReference type="PANTHER" id="PTHR11817">
    <property type="entry name" value="PYRUVATE KINASE"/>
    <property type="match status" value="1"/>
</dbReference>
<dbReference type="SUPFAM" id="SSF52935">
    <property type="entry name" value="PK C-terminal domain-like"/>
    <property type="match status" value="1"/>
</dbReference>
<evidence type="ECO:0000256" key="1">
    <source>
        <dbReference type="SAM" id="MobiDB-lite"/>
    </source>
</evidence>
<organism evidence="3 4">
    <name type="scientific">Drosophila rubida</name>
    <dbReference type="NCBI Taxonomy" id="30044"/>
    <lineage>
        <taxon>Eukaryota</taxon>
        <taxon>Metazoa</taxon>
        <taxon>Ecdysozoa</taxon>
        <taxon>Arthropoda</taxon>
        <taxon>Hexapoda</taxon>
        <taxon>Insecta</taxon>
        <taxon>Pterygota</taxon>
        <taxon>Neoptera</taxon>
        <taxon>Endopterygota</taxon>
        <taxon>Diptera</taxon>
        <taxon>Brachycera</taxon>
        <taxon>Muscomorpha</taxon>
        <taxon>Ephydroidea</taxon>
        <taxon>Drosophilidae</taxon>
        <taxon>Drosophila</taxon>
    </lineage>
</organism>
<evidence type="ECO:0000259" key="2">
    <source>
        <dbReference type="Pfam" id="PF02887"/>
    </source>
</evidence>
<dbReference type="Gene3D" id="3.40.1380.20">
    <property type="entry name" value="Pyruvate kinase, C-terminal domain"/>
    <property type="match status" value="1"/>
</dbReference>
<dbReference type="InterPro" id="IPR040442">
    <property type="entry name" value="Pyrv_kinase-like_dom_sf"/>
</dbReference>
<dbReference type="InterPro" id="IPR015795">
    <property type="entry name" value="Pyrv_Knase_C"/>
</dbReference>
<dbReference type="Gene3D" id="3.20.20.60">
    <property type="entry name" value="Phosphoenolpyruvate-binding domains"/>
    <property type="match status" value="1"/>
</dbReference>